<evidence type="ECO:0000313" key="3">
    <source>
        <dbReference type="Proteomes" id="UP000483286"/>
    </source>
</evidence>
<evidence type="ECO:0000256" key="1">
    <source>
        <dbReference type="SAM" id="Phobius"/>
    </source>
</evidence>
<proteinExistence type="predicted"/>
<comment type="caution">
    <text evidence="2">The sequence shown here is derived from an EMBL/GenBank/DDBJ whole genome shotgun (WGS) entry which is preliminary data.</text>
</comment>
<protein>
    <submittedName>
        <fullName evidence="2">DUF1294 domain-containing protein</fullName>
    </submittedName>
</protein>
<sequence length="72" mass="8572">MWRDKRLAQERRTRIPEAQLHHLEAWGGWLGSGLAQVTLRHKTRKKIYQRVFRRSASLWLIAWLVLGILQAL</sequence>
<feature type="transmembrane region" description="Helical" evidence="1">
    <location>
        <begin position="51"/>
        <end position="71"/>
    </location>
</feature>
<dbReference type="Proteomes" id="UP000483286">
    <property type="component" value="Unassembled WGS sequence"/>
</dbReference>
<keyword evidence="1" id="KW-0472">Membrane</keyword>
<dbReference type="PIRSF" id="PIRSF002599">
    <property type="entry name" value="Cold_shock_A"/>
    <property type="match status" value="1"/>
</dbReference>
<reference evidence="2 3" key="1">
    <citation type="submission" date="2019-12" db="EMBL/GenBank/DDBJ databases">
        <title>Deinococcus sp. HMF7620 Genome sequencing and assembly.</title>
        <authorList>
            <person name="Kang H."/>
            <person name="Kim H."/>
            <person name="Joh K."/>
        </authorList>
    </citation>
    <scope>NUCLEOTIDE SEQUENCE [LARGE SCALE GENOMIC DNA]</scope>
    <source>
        <strain evidence="2 3">HMF7620</strain>
    </source>
</reference>
<dbReference type="InterPro" id="IPR010718">
    <property type="entry name" value="DUF1294"/>
</dbReference>
<keyword evidence="1" id="KW-0812">Transmembrane</keyword>
<dbReference type="EMBL" id="WQLB01000005">
    <property type="protein sequence ID" value="MVN86259.1"/>
    <property type="molecule type" value="Genomic_DNA"/>
</dbReference>
<dbReference type="GO" id="GO:0003676">
    <property type="term" value="F:nucleic acid binding"/>
    <property type="evidence" value="ECO:0007669"/>
    <property type="project" value="InterPro"/>
</dbReference>
<accession>A0A7C9M7L2</accession>
<evidence type="ECO:0000313" key="2">
    <source>
        <dbReference type="EMBL" id="MVN86259.1"/>
    </source>
</evidence>
<dbReference type="Pfam" id="PF06961">
    <property type="entry name" value="DUF1294"/>
    <property type="match status" value="1"/>
</dbReference>
<name>A0A7C9M7L2_9DEIO</name>
<gene>
    <name evidence="2" type="ORF">GO986_05720</name>
</gene>
<organism evidence="2 3">
    <name type="scientific">Deinococcus arboris</name>
    <dbReference type="NCBI Taxonomy" id="2682977"/>
    <lineage>
        <taxon>Bacteria</taxon>
        <taxon>Thermotogati</taxon>
        <taxon>Deinococcota</taxon>
        <taxon>Deinococci</taxon>
        <taxon>Deinococcales</taxon>
        <taxon>Deinococcaceae</taxon>
        <taxon>Deinococcus</taxon>
    </lineage>
</organism>
<keyword evidence="3" id="KW-1185">Reference proteome</keyword>
<dbReference type="AlphaFoldDB" id="A0A7C9M7L2"/>
<keyword evidence="1" id="KW-1133">Transmembrane helix</keyword>
<dbReference type="InterPro" id="IPR012156">
    <property type="entry name" value="Cold_shock_CspA"/>
</dbReference>